<dbReference type="EMBL" id="REGN01001733">
    <property type="protein sequence ID" value="RNA32869.1"/>
    <property type="molecule type" value="Genomic_DNA"/>
</dbReference>
<reference evidence="1 2" key="1">
    <citation type="journal article" date="2018" name="Sci. Rep.">
        <title>Genomic signatures of local adaptation to the degree of environmental predictability in rotifers.</title>
        <authorList>
            <person name="Franch-Gras L."/>
            <person name="Hahn C."/>
            <person name="Garcia-Roger E.M."/>
            <person name="Carmona M.J."/>
            <person name="Serra M."/>
            <person name="Gomez A."/>
        </authorList>
    </citation>
    <scope>NUCLEOTIDE SEQUENCE [LARGE SCALE GENOMIC DNA]</scope>
    <source>
        <strain evidence="1">HYR1</strain>
    </source>
</reference>
<proteinExistence type="predicted"/>
<evidence type="ECO:0000313" key="1">
    <source>
        <dbReference type="EMBL" id="RNA32869.1"/>
    </source>
</evidence>
<dbReference type="Proteomes" id="UP000276133">
    <property type="component" value="Unassembled WGS sequence"/>
</dbReference>
<gene>
    <name evidence="1" type="ORF">BpHYR1_049547</name>
</gene>
<evidence type="ECO:0000313" key="2">
    <source>
        <dbReference type="Proteomes" id="UP000276133"/>
    </source>
</evidence>
<accession>A0A3M7SAW2</accession>
<keyword evidence="2" id="KW-1185">Reference proteome</keyword>
<dbReference type="AlphaFoldDB" id="A0A3M7SAW2"/>
<sequence length="74" mass="8479">MKSEESFFTPIIQISFSKPGNGCYSFSSPSNNALEQPFVHGLITLKLKIPYEYKLNQSKDVKLKNSSKKLIFKY</sequence>
<comment type="caution">
    <text evidence="1">The sequence shown here is derived from an EMBL/GenBank/DDBJ whole genome shotgun (WGS) entry which is preliminary data.</text>
</comment>
<protein>
    <submittedName>
        <fullName evidence="1">Uncharacterized protein</fullName>
    </submittedName>
</protein>
<name>A0A3M7SAW2_BRAPC</name>
<organism evidence="1 2">
    <name type="scientific">Brachionus plicatilis</name>
    <name type="common">Marine rotifer</name>
    <name type="synonym">Brachionus muelleri</name>
    <dbReference type="NCBI Taxonomy" id="10195"/>
    <lineage>
        <taxon>Eukaryota</taxon>
        <taxon>Metazoa</taxon>
        <taxon>Spiralia</taxon>
        <taxon>Gnathifera</taxon>
        <taxon>Rotifera</taxon>
        <taxon>Eurotatoria</taxon>
        <taxon>Monogononta</taxon>
        <taxon>Pseudotrocha</taxon>
        <taxon>Ploima</taxon>
        <taxon>Brachionidae</taxon>
        <taxon>Brachionus</taxon>
    </lineage>
</organism>